<dbReference type="Proteomes" id="UP000677126">
    <property type="component" value="Chromosome"/>
</dbReference>
<keyword evidence="2" id="KW-0732">Signal</keyword>
<feature type="region of interest" description="Disordered" evidence="1">
    <location>
        <begin position="29"/>
        <end position="57"/>
    </location>
</feature>
<feature type="chain" id="PRO_5046877789" evidence="2">
    <location>
        <begin position="27"/>
        <end position="57"/>
    </location>
</feature>
<dbReference type="RefSeq" id="WP_213501219.1">
    <property type="nucleotide sequence ID" value="NZ_CP054856.1"/>
</dbReference>
<evidence type="ECO:0000256" key="1">
    <source>
        <dbReference type="SAM" id="MobiDB-lite"/>
    </source>
</evidence>
<sequence length="57" mass="6151">MHVKTFVSVGLLSFLASFAFSHLAQAGAKGDEEAGQRATVQERQLAARSRQDHAILP</sequence>
<accession>A0ABX8E928</accession>
<name>A0ABX8E928_9SPHN</name>
<reference evidence="3 4" key="1">
    <citation type="journal article" date="2021" name="Int. J. Syst. Evol. Microbiol.">
        <title>Novosphingobium decolorationis sp. nov., an aniline blue-decolourizing bacterium isolated from East Pacific sediment.</title>
        <authorList>
            <person name="Chen X."/>
            <person name="Dong B."/>
            <person name="Chen T."/>
            <person name="Ren N."/>
            <person name="Wang J."/>
            <person name="Xu Y."/>
            <person name="Yang J."/>
            <person name="Zhu S."/>
            <person name="Chen J."/>
        </authorList>
    </citation>
    <scope>NUCLEOTIDE SEQUENCE [LARGE SCALE GENOMIC DNA]</scope>
    <source>
        <strain evidence="3 4">502str22</strain>
    </source>
</reference>
<evidence type="ECO:0000313" key="4">
    <source>
        <dbReference type="Proteomes" id="UP000677126"/>
    </source>
</evidence>
<evidence type="ECO:0000313" key="3">
    <source>
        <dbReference type="EMBL" id="QVM85695.1"/>
    </source>
</evidence>
<dbReference type="EMBL" id="CP054856">
    <property type="protein sequence ID" value="QVM85695.1"/>
    <property type="molecule type" value="Genomic_DNA"/>
</dbReference>
<organism evidence="3 4">
    <name type="scientific">Novosphingobium decolorationis</name>
    <dbReference type="NCBI Taxonomy" id="2698673"/>
    <lineage>
        <taxon>Bacteria</taxon>
        <taxon>Pseudomonadati</taxon>
        <taxon>Pseudomonadota</taxon>
        <taxon>Alphaproteobacteria</taxon>
        <taxon>Sphingomonadales</taxon>
        <taxon>Sphingomonadaceae</taxon>
        <taxon>Novosphingobium</taxon>
    </lineage>
</organism>
<evidence type="ECO:0000256" key="2">
    <source>
        <dbReference type="SAM" id="SignalP"/>
    </source>
</evidence>
<protein>
    <submittedName>
        <fullName evidence="3">Uncharacterized protein</fullName>
    </submittedName>
</protein>
<gene>
    <name evidence="3" type="ORF">HT578_20085</name>
</gene>
<feature type="signal peptide" evidence="2">
    <location>
        <begin position="1"/>
        <end position="26"/>
    </location>
</feature>
<keyword evidence="4" id="KW-1185">Reference proteome</keyword>
<proteinExistence type="predicted"/>